<dbReference type="Proteomes" id="UP000620124">
    <property type="component" value="Unassembled WGS sequence"/>
</dbReference>
<feature type="transmembrane region" description="Helical" evidence="1">
    <location>
        <begin position="424"/>
        <end position="447"/>
    </location>
</feature>
<evidence type="ECO:0000313" key="3">
    <source>
        <dbReference type="Proteomes" id="UP000620124"/>
    </source>
</evidence>
<comment type="caution">
    <text evidence="2">The sequence shown here is derived from an EMBL/GenBank/DDBJ whole genome shotgun (WGS) entry which is preliminary data.</text>
</comment>
<dbReference type="EMBL" id="JACAZI010000004">
    <property type="protein sequence ID" value="KAF7363029.1"/>
    <property type="molecule type" value="Genomic_DNA"/>
</dbReference>
<keyword evidence="1" id="KW-0472">Membrane</keyword>
<keyword evidence="1" id="KW-0812">Transmembrane</keyword>
<keyword evidence="3" id="KW-1185">Reference proteome</keyword>
<name>A0A8H6YPY4_9AGAR</name>
<dbReference type="AlphaFoldDB" id="A0A8H6YPY4"/>
<dbReference type="OrthoDB" id="2644397at2759"/>
<organism evidence="2 3">
    <name type="scientific">Mycena venus</name>
    <dbReference type="NCBI Taxonomy" id="2733690"/>
    <lineage>
        <taxon>Eukaryota</taxon>
        <taxon>Fungi</taxon>
        <taxon>Dikarya</taxon>
        <taxon>Basidiomycota</taxon>
        <taxon>Agaricomycotina</taxon>
        <taxon>Agaricomycetes</taxon>
        <taxon>Agaricomycetidae</taxon>
        <taxon>Agaricales</taxon>
        <taxon>Marasmiineae</taxon>
        <taxon>Mycenaceae</taxon>
        <taxon>Mycena</taxon>
    </lineage>
</organism>
<accession>A0A8H6YPY4</accession>
<evidence type="ECO:0000256" key="1">
    <source>
        <dbReference type="SAM" id="Phobius"/>
    </source>
</evidence>
<keyword evidence="1" id="KW-1133">Transmembrane helix</keyword>
<feature type="transmembrane region" description="Helical" evidence="1">
    <location>
        <begin position="30"/>
        <end position="49"/>
    </location>
</feature>
<protein>
    <submittedName>
        <fullName evidence="2">Uncharacterized protein</fullName>
    </submittedName>
</protein>
<sequence length="514" mass="55914">MSWNGVGSAVSILFSQLELRADVAGPLFIAGYLATIAVLHVTTPALFAIETFDYTFSADVRSQGVPLWNSSDTGNVSSPFLQDVGNFFPWMNTLLEQNKTIGLFNGSLYDVLVHSVSATAPANISANGFNVTCGYIPNINITASNVVNASLAWNITLPNGFMFQPSSSGPNILTTQAQNFGSASAATSGSWPSMILYTTNRVIDSDGNTGFPIDITPPMGPNSTVSKLQLLQCSRSLVPQLAQVNTDSRLVIRSSIQPSLYKSSSKWNVYADSSQDTNNLEPLESSEWPIPIGISSVPMSILTDDDFRSFAWMDLYLMEILDLDPYWIKSGEVTTQPTTLHLHEIENALSSLIASYFWMGSYHSLNGIGHRLILISVVGHIRPGPLMIKYGVDENENPAMNEPPVLSVGNVAVNQVEHAVRLNLNVVAVSIGLGASILALLLSMRFIPPRNHISSASLTGVGILHLIWLFRNHPSLSNQLDQADEPTNMALRSAGMIRVQLDTKAEEEMEMLIR</sequence>
<reference evidence="2" key="1">
    <citation type="submission" date="2020-05" db="EMBL/GenBank/DDBJ databases">
        <title>Mycena genomes resolve the evolution of fungal bioluminescence.</title>
        <authorList>
            <person name="Tsai I.J."/>
        </authorList>
    </citation>
    <scope>NUCLEOTIDE SEQUENCE</scope>
    <source>
        <strain evidence="2">CCC161011</strain>
    </source>
</reference>
<proteinExistence type="predicted"/>
<gene>
    <name evidence="2" type="ORF">MVEN_00654700</name>
</gene>
<evidence type="ECO:0000313" key="2">
    <source>
        <dbReference type="EMBL" id="KAF7363029.1"/>
    </source>
</evidence>